<keyword evidence="1" id="KW-1133">Transmembrane helix</keyword>
<accession>A0ABY3S224</accession>
<dbReference type="EMBL" id="CP087880">
    <property type="protein sequence ID" value="UGS40113.1"/>
    <property type="molecule type" value="Genomic_DNA"/>
</dbReference>
<feature type="transmembrane region" description="Helical" evidence="1">
    <location>
        <begin position="7"/>
        <end position="28"/>
    </location>
</feature>
<feature type="transmembrane region" description="Helical" evidence="1">
    <location>
        <begin position="34"/>
        <end position="53"/>
    </location>
</feature>
<keyword evidence="1" id="KW-0812">Transmembrane</keyword>
<gene>
    <name evidence="2" type="ORF">G163CM_08060</name>
</gene>
<evidence type="ECO:0000313" key="2">
    <source>
        <dbReference type="EMBL" id="UGS40113.1"/>
    </source>
</evidence>
<protein>
    <recommendedName>
        <fullName evidence="4">Inner membrane protein</fullName>
    </recommendedName>
</protein>
<dbReference type="RefSeq" id="WP_231827008.1">
    <property type="nucleotide sequence ID" value="NZ_CP087880.1"/>
</dbReference>
<proteinExistence type="predicted"/>
<sequence length="224" mass="25193">MRRIAECSGIIILFLLVQAVIAGFYSIFSDLPEANAVAFLIMPGTISLLYLLLPLDPLRWTCMVTSIFLTVIANQWHLVDGNKEWVFVAQCMLFIFCLAFSGTRHKKGYLLLASLLFVGCAAGVLWQTWLEREFHQANVCIVNDGGGCGASGRCFQYDSAKQCDTNAIIWDSLFDSEEYVNIWFSYSNSIPIVNFEGKYNKSAQYMLCDKSLHKVDEFGEIACN</sequence>
<name>A0ABY3S224_9ENTR</name>
<keyword evidence="1" id="KW-0472">Membrane</keyword>
<organism evidence="2 3">
    <name type="scientific">Pseudocitrobacter corydidari</name>
    <dbReference type="NCBI Taxonomy" id="2891570"/>
    <lineage>
        <taxon>Bacteria</taxon>
        <taxon>Pseudomonadati</taxon>
        <taxon>Pseudomonadota</taxon>
        <taxon>Gammaproteobacteria</taxon>
        <taxon>Enterobacterales</taxon>
        <taxon>Enterobacteriaceae</taxon>
        <taxon>Pseudocitrobacter</taxon>
    </lineage>
</organism>
<evidence type="ECO:0000256" key="1">
    <source>
        <dbReference type="SAM" id="Phobius"/>
    </source>
</evidence>
<dbReference type="Proteomes" id="UP001199659">
    <property type="component" value="Chromosome"/>
</dbReference>
<evidence type="ECO:0000313" key="3">
    <source>
        <dbReference type="Proteomes" id="UP001199659"/>
    </source>
</evidence>
<reference evidence="2 3" key="1">
    <citation type="journal article" date="2022" name="Int. J. Syst. Evol. Microbiol.">
        <title>Pseudocitrobacter corydidari sp. nov., isolated from the Asian emerald cockroach Corydidarum magnifica.</title>
        <authorList>
            <person name="Guzman J."/>
            <person name="Poehlein A."/>
            <person name="Glaeser S.P."/>
            <person name="Schwengers O."/>
            <person name="Blom J."/>
            <person name="Hollensteiner J."/>
            <person name="Kampfer P."/>
            <person name="Vilcinskas A."/>
        </authorList>
    </citation>
    <scope>NUCLEOTIDE SEQUENCE [LARGE SCALE GENOMIC DNA]</scope>
    <source>
        <strain evidence="2">G163CM</strain>
    </source>
</reference>
<feature type="transmembrane region" description="Helical" evidence="1">
    <location>
        <begin position="85"/>
        <end position="102"/>
    </location>
</feature>
<feature type="transmembrane region" description="Helical" evidence="1">
    <location>
        <begin position="109"/>
        <end position="129"/>
    </location>
</feature>
<feature type="transmembrane region" description="Helical" evidence="1">
    <location>
        <begin position="60"/>
        <end position="79"/>
    </location>
</feature>
<evidence type="ECO:0008006" key="4">
    <source>
        <dbReference type="Google" id="ProtNLM"/>
    </source>
</evidence>
<keyword evidence="3" id="KW-1185">Reference proteome</keyword>